<keyword evidence="2" id="KW-1185">Reference proteome</keyword>
<dbReference type="AlphaFoldDB" id="A0A4Y7J780"/>
<accession>A0A4Y7J780</accession>
<gene>
    <name evidence="1" type="ORF">C5167_014486</name>
</gene>
<name>A0A4Y7J780_PAPSO</name>
<evidence type="ECO:0000313" key="2">
    <source>
        <dbReference type="Proteomes" id="UP000316621"/>
    </source>
</evidence>
<dbReference type="EMBL" id="CM010717">
    <property type="protein sequence ID" value="RZC55628.1"/>
    <property type="molecule type" value="Genomic_DNA"/>
</dbReference>
<dbReference type="Proteomes" id="UP000316621">
    <property type="component" value="Chromosome 3"/>
</dbReference>
<evidence type="ECO:0000313" key="1">
    <source>
        <dbReference type="EMBL" id="RZC55628.1"/>
    </source>
</evidence>
<reference evidence="1 2" key="1">
    <citation type="journal article" date="2018" name="Science">
        <title>The opium poppy genome and morphinan production.</title>
        <authorList>
            <person name="Guo L."/>
            <person name="Winzer T."/>
            <person name="Yang X."/>
            <person name="Li Y."/>
            <person name="Ning Z."/>
            <person name="He Z."/>
            <person name="Teodor R."/>
            <person name="Lu Y."/>
            <person name="Bowser T.A."/>
            <person name="Graham I.A."/>
            <person name="Ye K."/>
        </authorList>
    </citation>
    <scope>NUCLEOTIDE SEQUENCE [LARGE SCALE GENOMIC DNA]</scope>
    <source>
        <strain evidence="2">cv. HN1</strain>
        <tissue evidence="1">Leaves</tissue>
    </source>
</reference>
<proteinExistence type="predicted"/>
<protein>
    <submittedName>
        <fullName evidence="1">Uncharacterized protein</fullName>
    </submittedName>
</protein>
<organism evidence="1 2">
    <name type="scientific">Papaver somniferum</name>
    <name type="common">Opium poppy</name>
    <dbReference type="NCBI Taxonomy" id="3469"/>
    <lineage>
        <taxon>Eukaryota</taxon>
        <taxon>Viridiplantae</taxon>
        <taxon>Streptophyta</taxon>
        <taxon>Embryophyta</taxon>
        <taxon>Tracheophyta</taxon>
        <taxon>Spermatophyta</taxon>
        <taxon>Magnoliopsida</taxon>
        <taxon>Ranunculales</taxon>
        <taxon>Papaveraceae</taxon>
        <taxon>Papaveroideae</taxon>
        <taxon>Papaver</taxon>
    </lineage>
</organism>
<sequence>MAAFFGIVIHGFSLQQIKEGLLHFLRAFEDSELLNQQNNHNNYPAHHRLRGDFLPSSFGRNQNVFVSGMNMGKSFK</sequence>
<dbReference type="Gramene" id="RZC55628">
    <property type="protein sequence ID" value="RZC55628"/>
    <property type="gene ID" value="C5167_014486"/>
</dbReference>